<dbReference type="EMBL" id="JH600070">
    <property type="protein sequence ID" value="EIJ43156.1"/>
    <property type="molecule type" value="Genomic_DNA"/>
</dbReference>
<evidence type="ECO:0000313" key="2">
    <source>
        <dbReference type="Proteomes" id="UP000005744"/>
    </source>
</evidence>
<sequence length="85" mass="9398">MYLKAFFVGAIGFCSAQVGWAGEAQTLNTVPQFSAVPQITSRVPSIETELRADIPDFQTFQERTRRHSEDVTVIAAAKKNVKEPV</sequence>
<organism evidence="1 2">
    <name type="scientific">Beggiatoa alba B18LD</name>
    <dbReference type="NCBI Taxonomy" id="395493"/>
    <lineage>
        <taxon>Bacteria</taxon>
        <taxon>Pseudomonadati</taxon>
        <taxon>Pseudomonadota</taxon>
        <taxon>Gammaproteobacteria</taxon>
        <taxon>Thiotrichales</taxon>
        <taxon>Thiotrichaceae</taxon>
        <taxon>Beggiatoa</taxon>
    </lineage>
</organism>
<protein>
    <submittedName>
        <fullName evidence="1">Uncharacterized protein</fullName>
    </submittedName>
</protein>
<proteinExistence type="predicted"/>
<dbReference type="AlphaFoldDB" id="I3CHR3"/>
<dbReference type="OrthoDB" id="9954322at2"/>
<accession>I3CHR3</accession>
<name>I3CHR3_9GAMM</name>
<evidence type="ECO:0000313" key="1">
    <source>
        <dbReference type="EMBL" id="EIJ43156.1"/>
    </source>
</evidence>
<dbReference type="RefSeq" id="WP_002690110.1">
    <property type="nucleotide sequence ID" value="NZ_JH600070.1"/>
</dbReference>
<reference evidence="1 2" key="1">
    <citation type="submission" date="2011-11" db="EMBL/GenBank/DDBJ databases">
        <title>Improved High-Quality Draft sequence of Beggiatoa alba B18lD.</title>
        <authorList>
            <consortium name="US DOE Joint Genome Institute"/>
            <person name="Lucas S."/>
            <person name="Han J."/>
            <person name="Lapidus A."/>
            <person name="Cheng J.-F."/>
            <person name="Goodwin L."/>
            <person name="Pitluck S."/>
            <person name="Peters L."/>
            <person name="Mikhailova N."/>
            <person name="Held B."/>
            <person name="Detter J.C."/>
            <person name="Han C."/>
            <person name="Tapia R."/>
            <person name="Land M."/>
            <person name="Hauser L."/>
            <person name="Kyrpides N."/>
            <person name="Ivanova N."/>
            <person name="Pagani I."/>
            <person name="Samuel K."/>
            <person name="Teske A."/>
            <person name="Mueller J."/>
            <person name="Woyke T."/>
        </authorList>
    </citation>
    <scope>NUCLEOTIDE SEQUENCE [LARGE SCALE GENOMIC DNA]</scope>
    <source>
        <strain evidence="1 2">B18LD</strain>
    </source>
</reference>
<keyword evidence="2" id="KW-1185">Reference proteome</keyword>
<dbReference type="Proteomes" id="UP000005744">
    <property type="component" value="Unassembled WGS sequence"/>
</dbReference>
<dbReference type="HOGENOM" id="CLU_2506037_0_0_6"/>
<gene>
    <name evidence="1" type="ORF">BegalDRAFT_2302</name>
</gene>